<feature type="region of interest" description="Disordered" evidence="7">
    <location>
        <begin position="574"/>
        <end position="599"/>
    </location>
</feature>
<evidence type="ECO:0000256" key="1">
    <source>
        <dbReference type="ARBA" id="ARBA00004633"/>
    </source>
</evidence>
<keyword evidence="3" id="KW-0813">Transport</keyword>
<evidence type="ECO:0000256" key="6">
    <source>
        <dbReference type="ARBA" id="ARBA00023136"/>
    </source>
</evidence>
<evidence type="ECO:0000313" key="10">
    <source>
        <dbReference type="EMBL" id="CAG5035187.1"/>
    </source>
</evidence>
<evidence type="ECO:0000256" key="5">
    <source>
        <dbReference type="ARBA" id="ARBA00022927"/>
    </source>
</evidence>
<evidence type="ECO:0000259" key="8">
    <source>
        <dbReference type="PROSITE" id="PS51497"/>
    </source>
</evidence>
<dbReference type="PROSITE" id="PS51497">
    <property type="entry name" value="UMA"/>
    <property type="match status" value="1"/>
</dbReference>
<gene>
    <name evidence="10" type="ORF">PAPOLLO_LOCUS20500</name>
</gene>
<comment type="subcellular location">
    <subcellularLocation>
        <location evidence="1">Late endosome membrane</location>
        <topology evidence="1">Peripheral membrane protein</topology>
    </subcellularLocation>
</comment>
<evidence type="ECO:0000256" key="7">
    <source>
        <dbReference type="SAM" id="MobiDB-lite"/>
    </source>
</evidence>
<dbReference type="InterPro" id="IPR023341">
    <property type="entry name" value="MABP"/>
</dbReference>
<dbReference type="EMBL" id="CAJQZP010001271">
    <property type="protein sequence ID" value="CAG5035187.1"/>
    <property type="molecule type" value="Genomic_DNA"/>
</dbReference>
<proteinExistence type="inferred from homology"/>
<dbReference type="OrthoDB" id="6021306at2759"/>
<evidence type="ECO:0000256" key="4">
    <source>
        <dbReference type="ARBA" id="ARBA00022753"/>
    </source>
</evidence>
<feature type="domain" description="UMA" evidence="8">
    <location>
        <begin position="309"/>
        <end position="357"/>
    </location>
</feature>
<keyword evidence="11" id="KW-1185">Reference proteome</keyword>
<dbReference type="Proteomes" id="UP000691718">
    <property type="component" value="Unassembled WGS sequence"/>
</dbReference>
<name>A0A8S3XPM1_PARAO</name>
<evidence type="ECO:0000256" key="3">
    <source>
        <dbReference type="ARBA" id="ARBA00022448"/>
    </source>
</evidence>
<accession>A0A8S3XPM1</accession>
<feature type="compositionally biased region" description="Polar residues" evidence="7">
    <location>
        <begin position="586"/>
        <end position="599"/>
    </location>
</feature>
<evidence type="ECO:0000313" key="11">
    <source>
        <dbReference type="Proteomes" id="UP000691718"/>
    </source>
</evidence>
<dbReference type="PROSITE" id="PS51498">
    <property type="entry name" value="MABP"/>
    <property type="match status" value="1"/>
</dbReference>
<protein>
    <submittedName>
        <fullName evidence="10">(apollo) hypothetical protein</fullName>
    </submittedName>
</protein>
<reference evidence="10" key="1">
    <citation type="submission" date="2021-04" db="EMBL/GenBank/DDBJ databases">
        <authorList>
            <person name="Tunstrom K."/>
        </authorList>
    </citation>
    <scope>NUCLEOTIDE SEQUENCE</scope>
</reference>
<dbReference type="InterPro" id="IPR023340">
    <property type="entry name" value="UMA"/>
</dbReference>
<dbReference type="Pfam" id="PF10240">
    <property type="entry name" value="DUF2464"/>
    <property type="match status" value="1"/>
</dbReference>
<dbReference type="Pfam" id="PF13843">
    <property type="entry name" value="DDE_Tnp_1_7"/>
    <property type="match status" value="1"/>
</dbReference>
<dbReference type="InterPro" id="IPR029526">
    <property type="entry name" value="PGBD"/>
</dbReference>
<feature type="domain" description="MABP" evidence="9">
    <location>
        <begin position="15"/>
        <end position="155"/>
    </location>
</feature>
<dbReference type="AlphaFoldDB" id="A0A8S3XPM1"/>
<organism evidence="10 11">
    <name type="scientific">Parnassius apollo</name>
    <name type="common">Apollo butterfly</name>
    <name type="synonym">Papilio apollo</name>
    <dbReference type="NCBI Taxonomy" id="110799"/>
    <lineage>
        <taxon>Eukaryota</taxon>
        <taxon>Metazoa</taxon>
        <taxon>Ecdysozoa</taxon>
        <taxon>Arthropoda</taxon>
        <taxon>Hexapoda</taxon>
        <taxon>Insecta</taxon>
        <taxon>Pterygota</taxon>
        <taxon>Neoptera</taxon>
        <taxon>Endopterygota</taxon>
        <taxon>Lepidoptera</taxon>
        <taxon>Glossata</taxon>
        <taxon>Ditrysia</taxon>
        <taxon>Papilionoidea</taxon>
        <taxon>Papilionidae</taxon>
        <taxon>Parnassiinae</taxon>
        <taxon>Parnassini</taxon>
        <taxon>Parnassius</taxon>
        <taxon>Parnassius</taxon>
    </lineage>
</organism>
<feature type="region of interest" description="Disordered" evidence="7">
    <location>
        <begin position="244"/>
        <end position="296"/>
    </location>
</feature>
<dbReference type="GO" id="GO:0000813">
    <property type="term" value="C:ESCRT I complex"/>
    <property type="evidence" value="ECO:0007669"/>
    <property type="project" value="InterPro"/>
</dbReference>
<comment type="similarity">
    <text evidence="2">Belongs to the MVB12 family.</text>
</comment>
<dbReference type="GO" id="GO:0031902">
    <property type="term" value="C:late endosome membrane"/>
    <property type="evidence" value="ECO:0007669"/>
    <property type="project" value="UniProtKB-SubCell"/>
</dbReference>
<dbReference type="PANTHER" id="PTHR46599">
    <property type="entry name" value="PIGGYBAC TRANSPOSABLE ELEMENT-DERIVED PROTEIN 4"/>
    <property type="match status" value="1"/>
</dbReference>
<feature type="compositionally biased region" description="Low complexity" evidence="7">
    <location>
        <begin position="272"/>
        <end position="285"/>
    </location>
</feature>
<keyword evidence="4" id="KW-0967">Endosome</keyword>
<keyword evidence="5" id="KW-0653">Protein transport</keyword>
<sequence length="634" mass="71034">MSKVLSALGGALPDDRPVLSLQIVESVAKCPAGYWPVSRTYDEDADAGLLRQNGLFGKKPSHYICLSKSEGVPGYVMDGVVVVGEREAAPAGYSVAGRAGKRRLCTRVSRPAAAPRAPLTPVTDVIVCSKMRQAPRGFLLAGEINGKMVCYKLSGGSTDTSPTGPPNEYENVVTNVTPEANRSSVSVRLYQELKLRWDGFSGLRPAPERPPKLSPLINELNNLNLNSPNSNIEELKTDHDYEALSPSYNMKPTRPAPVQPPRAMSPVARAKSPLASPGPTSPAAAGRRKGPAPLPKASNYQTLGGYNGMEGVPFVLNPKLRGLPSDALAQWPVIKKRTRFELDRDYSYSFTVERQTEHNMHQEDHKYIEKRNEKLQLQIDLLNDKILACGTVNATRKHLPTLKEDTKLERGEDDYRVSDTNVTVMKWKDKRVVYHLSNYHDPRNVSTVIRKEHNGDSNQIACPELVKDYNANMNFVDKFDQLSCYAIERKSRKWWHRIFFHFLDCALVNSFVIYKDLQKLDHMGLSRLTMKEFRRSVYLGILASAFVNKRSYGSNISSPAHSPIPVLIKRHKPTVPQKTRLESSRHQPQQGTSRRSCKCSTKSHPVRTVWECSMCKVPLCLRKGKTCFADFHKK</sequence>
<dbReference type="GO" id="GO:0015031">
    <property type="term" value="P:protein transport"/>
    <property type="evidence" value="ECO:0007669"/>
    <property type="project" value="UniProtKB-KW"/>
</dbReference>
<dbReference type="PANTHER" id="PTHR46599:SF3">
    <property type="entry name" value="PIGGYBAC TRANSPOSABLE ELEMENT-DERIVED PROTEIN 4"/>
    <property type="match status" value="1"/>
</dbReference>
<comment type="caution">
    <text evidence="10">The sequence shown here is derived from an EMBL/GenBank/DDBJ whole genome shotgun (WGS) entry which is preliminary data.</text>
</comment>
<keyword evidence="6" id="KW-0472">Membrane</keyword>
<evidence type="ECO:0000259" key="9">
    <source>
        <dbReference type="PROSITE" id="PS51498"/>
    </source>
</evidence>
<evidence type="ECO:0000256" key="2">
    <source>
        <dbReference type="ARBA" id="ARBA00010432"/>
    </source>
</evidence>
<dbReference type="InterPro" id="IPR018798">
    <property type="entry name" value="MVB12A/B"/>
</dbReference>